<dbReference type="GO" id="GO:0008168">
    <property type="term" value="F:methyltransferase activity"/>
    <property type="evidence" value="ECO:0007669"/>
    <property type="project" value="UniProtKB-KW"/>
</dbReference>
<protein>
    <submittedName>
        <fullName evidence="2">Predicted O-methyltransferase YrrM</fullName>
    </submittedName>
</protein>
<accession>A0A1G9USI7</accession>
<dbReference type="Pfam" id="PF13578">
    <property type="entry name" value="Methyltransf_24"/>
    <property type="match status" value="1"/>
</dbReference>
<dbReference type="InterPro" id="IPR029063">
    <property type="entry name" value="SAM-dependent_MTases_sf"/>
</dbReference>
<gene>
    <name evidence="2" type="ORF">SAMN05192576_0532</name>
</gene>
<organism evidence="2 3">
    <name type="scientific">Nocardioides szechwanensis</name>
    <dbReference type="NCBI Taxonomy" id="1005944"/>
    <lineage>
        <taxon>Bacteria</taxon>
        <taxon>Bacillati</taxon>
        <taxon>Actinomycetota</taxon>
        <taxon>Actinomycetes</taxon>
        <taxon>Propionibacteriales</taxon>
        <taxon>Nocardioidaceae</taxon>
        <taxon>Nocardioides</taxon>
    </lineage>
</organism>
<evidence type="ECO:0000313" key="3">
    <source>
        <dbReference type="Proteomes" id="UP000199004"/>
    </source>
</evidence>
<dbReference type="Gene3D" id="3.40.50.150">
    <property type="entry name" value="Vaccinia Virus protein VP39"/>
    <property type="match status" value="1"/>
</dbReference>
<evidence type="ECO:0000256" key="1">
    <source>
        <dbReference type="SAM" id="MobiDB-lite"/>
    </source>
</evidence>
<dbReference type="STRING" id="1005944.SAMN05192576_0532"/>
<name>A0A1G9USI7_9ACTN</name>
<feature type="compositionally biased region" description="Basic residues" evidence="1">
    <location>
        <begin position="326"/>
        <end position="338"/>
    </location>
</feature>
<keyword evidence="3" id="KW-1185">Reference proteome</keyword>
<keyword evidence="2" id="KW-0489">Methyltransferase</keyword>
<dbReference type="RefSeq" id="WP_170254226.1">
    <property type="nucleotide sequence ID" value="NZ_BKAE01000004.1"/>
</dbReference>
<dbReference type="SUPFAM" id="SSF53335">
    <property type="entry name" value="S-adenosyl-L-methionine-dependent methyltransferases"/>
    <property type="match status" value="1"/>
</dbReference>
<dbReference type="GO" id="GO:0032259">
    <property type="term" value="P:methylation"/>
    <property type="evidence" value="ECO:0007669"/>
    <property type="project" value="UniProtKB-KW"/>
</dbReference>
<dbReference type="Proteomes" id="UP000199004">
    <property type="component" value="Unassembled WGS sequence"/>
</dbReference>
<dbReference type="EMBL" id="FNIC01000001">
    <property type="protein sequence ID" value="SDM62862.1"/>
    <property type="molecule type" value="Genomic_DNA"/>
</dbReference>
<evidence type="ECO:0000313" key="2">
    <source>
        <dbReference type="EMBL" id="SDM62862.1"/>
    </source>
</evidence>
<proteinExistence type="predicted"/>
<sequence length="338" mass="36455">MDHYVLKHTTYDSPALSPGKLAYLSSGLDAVQGWLVPSTALYLAGLEQAQRGAVPGGLCEIGVHRGKSFLAMAIDAPAGDPAVAIDVFDLQHLNEDGTSSKALDDFRDNLRAWSLDDRVEIVQGSSLELEADGFLEAGPRFRLFSVDGGHGADYVLNDLRIAEATLAPGGVVAADDVFNIHWLGVCTGVFRYFHSGGTLVPFALIPNKLLLTDAASVDANRDRMRELFAAGLTKTDVPMLDGVIDVYGDVPWELVDDAGSPASLQRPDDSVDAVRAELTGAQLELARLRTRLREVQDDKRTLQRRVRRLREAAPPPAPAEPASGGLRRKARALLRGAR</sequence>
<dbReference type="AlphaFoldDB" id="A0A1G9USI7"/>
<reference evidence="2 3" key="1">
    <citation type="submission" date="2016-10" db="EMBL/GenBank/DDBJ databases">
        <authorList>
            <person name="de Groot N.N."/>
        </authorList>
    </citation>
    <scope>NUCLEOTIDE SEQUENCE [LARGE SCALE GENOMIC DNA]</scope>
    <source>
        <strain evidence="2 3">CGMCC 1.11147</strain>
    </source>
</reference>
<keyword evidence="2" id="KW-0808">Transferase</keyword>
<feature type="region of interest" description="Disordered" evidence="1">
    <location>
        <begin position="307"/>
        <end position="338"/>
    </location>
</feature>